<gene>
    <name evidence="7" type="ORF">H3L94_03355</name>
</gene>
<keyword evidence="3 7" id="KW-0808">Transferase</keyword>
<dbReference type="Proteomes" id="UP000514752">
    <property type="component" value="Chromosome"/>
</dbReference>
<dbReference type="InterPro" id="IPR029028">
    <property type="entry name" value="Alpha/beta_knot_MTases"/>
</dbReference>
<accession>A0A7D7S8Q5</accession>
<evidence type="ECO:0000256" key="1">
    <source>
        <dbReference type="ARBA" id="ARBA00007228"/>
    </source>
</evidence>
<evidence type="ECO:0000313" key="7">
    <source>
        <dbReference type="EMBL" id="QMT41088.1"/>
    </source>
</evidence>
<dbReference type="GO" id="GO:0003723">
    <property type="term" value="F:RNA binding"/>
    <property type="evidence" value="ECO:0007669"/>
    <property type="project" value="InterPro"/>
</dbReference>
<feature type="domain" description="tRNA/rRNA methyltransferase SpoU type" evidence="6">
    <location>
        <begin position="13"/>
        <end position="183"/>
    </location>
</feature>
<dbReference type="SUPFAM" id="SSF75217">
    <property type="entry name" value="alpha/beta knot"/>
    <property type="match status" value="1"/>
</dbReference>
<sequence length="346" mass="37854">MSAPLVPDYLDRIHIVLSRTSHPANIGAAARAMKTMGLSRLTLVSPNLMATPMTPQPPVFRPEVAADFALPEESFILASGAADVLDNARIVADLDEALADTVISCALTSRRRELSAPLQTPRELTPELLQAAQNGFQVALVFGNETFGLSIDEVQRCNRLLTISGNPAYFSLNLAQAVQVVCYEIFSQTGVRMTQLQAEAAPATHAQVAGMVAHLESVMQELDFFRRRNGERMIRRLHSLFARAEPSSEDIDLLRGFFRTVSKRAGQAALATQPSHSSKGPTMTQEDKNHTCDVTPAAEMEAEERELIIDDSVADLIEYADGPISDAEIEAERLHLSDIKPKPEDH</sequence>
<dbReference type="InterPro" id="IPR004384">
    <property type="entry name" value="RNA_MeTrfase_TrmJ/LasT"/>
</dbReference>
<comment type="similarity">
    <text evidence="1">Belongs to the class IV-like SAM-binding methyltransferase superfamily. RNA methyltransferase TrmH family.</text>
</comment>
<organism evidence="7 8">
    <name type="scientific">Neisseria shayeganii</name>
    <dbReference type="NCBI Taxonomy" id="607712"/>
    <lineage>
        <taxon>Bacteria</taxon>
        <taxon>Pseudomonadati</taxon>
        <taxon>Pseudomonadota</taxon>
        <taxon>Betaproteobacteria</taxon>
        <taxon>Neisseriales</taxon>
        <taxon>Neisseriaceae</taxon>
        <taxon>Neisseria</taxon>
    </lineage>
</organism>
<dbReference type="CDD" id="cd18093">
    <property type="entry name" value="SpoU-like_TrmJ"/>
    <property type="match status" value="1"/>
</dbReference>
<evidence type="ECO:0000256" key="5">
    <source>
        <dbReference type="SAM" id="MobiDB-lite"/>
    </source>
</evidence>
<dbReference type="GO" id="GO:0002128">
    <property type="term" value="P:tRNA nucleoside ribose methylation"/>
    <property type="evidence" value="ECO:0007669"/>
    <property type="project" value="TreeGrafter"/>
</dbReference>
<evidence type="ECO:0000256" key="2">
    <source>
        <dbReference type="ARBA" id="ARBA00022603"/>
    </source>
</evidence>
<dbReference type="PANTHER" id="PTHR42786">
    <property type="entry name" value="TRNA/RRNA METHYLTRANSFERASE"/>
    <property type="match status" value="1"/>
</dbReference>
<evidence type="ECO:0000256" key="3">
    <source>
        <dbReference type="ARBA" id="ARBA00022679"/>
    </source>
</evidence>
<dbReference type="Pfam" id="PF00588">
    <property type="entry name" value="SpoU_methylase"/>
    <property type="match status" value="1"/>
</dbReference>
<protein>
    <submittedName>
        <fullName evidence="7">RNA methyltransferase</fullName>
    </submittedName>
</protein>
<dbReference type="AlphaFoldDB" id="A0A7D7S8Q5"/>
<proteinExistence type="inferred from homology"/>
<dbReference type="FunFam" id="3.40.1280.10:FF:000019">
    <property type="entry name" value="Putative tRNA/rRNA methyltransferase"/>
    <property type="match status" value="1"/>
</dbReference>
<evidence type="ECO:0000313" key="8">
    <source>
        <dbReference type="Proteomes" id="UP000514752"/>
    </source>
</evidence>
<feature type="compositionally biased region" description="Polar residues" evidence="5">
    <location>
        <begin position="270"/>
        <end position="284"/>
    </location>
</feature>
<dbReference type="EMBL" id="CP059567">
    <property type="protein sequence ID" value="QMT41088.1"/>
    <property type="molecule type" value="Genomic_DNA"/>
</dbReference>
<feature type="region of interest" description="Disordered" evidence="5">
    <location>
        <begin position="269"/>
        <end position="289"/>
    </location>
</feature>
<dbReference type="KEGG" id="nsg:H3L94_03355"/>
<keyword evidence="2 7" id="KW-0489">Methyltransferase</keyword>
<dbReference type="PANTHER" id="PTHR42786:SF2">
    <property type="entry name" value="TRNA (CYTIDINE_URIDINE-2'-O-)-METHYLTRANSFERASE TRMJ"/>
    <property type="match status" value="1"/>
</dbReference>
<evidence type="ECO:0000259" key="6">
    <source>
        <dbReference type="Pfam" id="PF00588"/>
    </source>
</evidence>
<name>A0A7D7S8Q5_9NEIS</name>
<keyword evidence="4" id="KW-0949">S-adenosyl-L-methionine</keyword>
<evidence type="ECO:0000256" key="4">
    <source>
        <dbReference type="ARBA" id="ARBA00022691"/>
    </source>
</evidence>
<dbReference type="GO" id="GO:0005829">
    <property type="term" value="C:cytosol"/>
    <property type="evidence" value="ECO:0007669"/>
    <property type="project" value="TreeGrafter"/>
</dbReference>
<reference evidence="7 8" key="1">
    <citation type="submission" date="2020-07" db="EMBL/GenBank/DDBJ databases">
        <title>Genomic diversity of species in the Neisseriaceae family.</title>
        <authorList>
            <person name="Vincent A.T."/>
            <person name="Bernet E."/>
            <person name="Veyrier F.J."/>
        </authorList>
    </citation>
    <scope>NUCLEOTIDE SEQUENCE [LARGE SCALE GENOMIC DNA]</scope>
    <source>
        <strain evidence="7 8">DSM 22244</strain>
    </source>
</reference>
<dbReference type="GO" id="GO:0008173">
    <property type="term" value="F:RNA methyltransferase activity"/>
    <property type="evidence" value="ECO:0007669"/>
    <property type="project" value="InterPro"/>
</dbReference>
<dbReference type="InterPro" id="IPR029026">
    <property type="entry name" value="tRNA_m1G_MTases_N"/>
</dbReference>
<dbReference type="InterPro" id="IPR001537">
    <property type="entry name" value="SpoU_MeTrfase"/>
</dbReference>
<dbReference type="Gene3D" id="3.40.1280.10">
    <property type="match status" value="1"/>
</dbReference>
<dbReference type="Gene3D" id="1.10.8.590">
    <property type="match status" value="1"/>
</dbReference>